<protein>
    <submittedName>
        <fullName evidence="2">Uncharacterized protein</fullName>
    </submittedName>
</protein>
<feature type="compositionally biased region" description="Polar residues" evidence="1">
    <location>
        <begin position="20"/>
        <end position="30"/>
    </location>
</feature>
<dbReference type="EMBL" id="ADBJ01000037">
    <property type="protein sequence ID" value="EFA78621.1"/>
    <property type="molecule type" value="Genomic_DNA"/>
</dbReference>
<evidence type="ECO:0000313" key="2">
    <source>
        <dbReference type="EMBL" id="EFA78621.1"/>
    </source>
</evidence>
<dbReference type="GO" id="GO:0006396">
    <property type="term" value="P:RNA processing"/>
    <property type="evidence" value="ECO:0007669"/>
    <property type="project" value="InterPro"/>
</dbReference>
<evidence type="ECO:0000313" key="3">
    <source>
        <dbReference type="Proteomes" id="UP000001396"/>
    </source>
</evidence>
<gene>
    <name evidence="2" type="ORF">PPL_08076</name>
</gene>
<organism evidence="2 3">
    <name type="scientific">Heterostelium pallidum (strain ATCC 26659 / Pp 5 / PN500)</name>
    <name type="common">Cellular slime mold</name>
    <name type="synonym">Polysphondylium pallidum</name>
    <dbReference type="NCBI Taxonomy" id="670386"/>
    <lineage>
        <taxon>Eukaryota</taxon>
        <taxon>Amoebozoa</taxon>
        <taxon>Evosea</taxon>
        <taxon>Eumycetozoa</taxon>
        <taxon>Dictyostelia</taxon>
        <taxon>Acytosteliales</taxon>
        <taxon>Acytosteliaceae</taxon>
        <taxon>Heterostelium</taxon>
    </lineage>
</organism>
<dbReference type="InterPro" id="IPR036389">
    <property type="entry name" value="RNase_III_sf"/>
</dbReference>
<dbReference type="SUPFAM" id="SSF69065">
    <property type="entry name" value="RNase III domain-like"/>
    <property type="match status" value="1"/>
</dbReference>
<name>D3BIJ7_HETP5</name>
<dbReference type="RefSeq" id="XP_020430745.1">
    <property type="nucleotide sequence ID" value="XM_020578906.1"/>
</dbReference>
<reference evidence="2 3" key="1">
    <citation type="journal article" date="2011" name="Genome Res.">
        <title>Phylogeny-wide analysis of social amoeba genomes highlights ancient origins for complex intercellular communication.</title>
        <authorList>
            <person name="Heidel A.J."/>
            <person name="Lawal H.M."/>
            <person name="Felder M."/>
            <person name="Schilde C."/>
            <person name="Helps N.R."/>
            <person name="Tunggal B."/>
            <person name="Rivero F."/>
            <person name="John U."/>
            <person name="Schleicher M."/>
            <person name="Eichinger L."/>
            <person name="Platzer M."/>
            <person name="Noegel A.A."/>
            <person name="Schaap P."/>
            <person name="Gloeckner G."/>
        </authorList>
    </citation>
    <scope>NUCLEOTIDE SEQUENCE [LARGE SCALE GENOMIC DNA]</scope>
    <source>
        <strain evidence="3">ATCC 26659 / Pp 5 / PN500</strain>
    </source>
</reference>
<feature type="compositionally biased region" description="Polar residues" evidence="1">
    <location>
        <begin position="1"/>
        <end position="11"/>
    </location>
</feature>
<comment type="caution">
    <text evidence="2">The sequence shown here is derived from an EMBL/GenBank/DDBJ whole genome shotgun (WGS) entry which is preliminary data.</text>
</comment>
<keyword evidence="3" id="KW-1185">Reference proteome</keyword>
<dbReference type="Proteomes" id="UP000001396">
    <property type="component" value="Unassembled WGS sequence"/>
</dbReference>
<accession>D3BIJ7</accession>
<sequence>MNISKPTSFYIQQQQQQQQHSSKTASQSVDSIKQKNQQQQSNEKLIAKQRLLFSTVYAEPLKKIEHNINVLIQCGSIDTSLQPTTQYDSFELFEFSGDSILAKEFSDRTTKYPGASPYICTLFKSHGCSNDTLTFFYHLLHISSKLLDVPPTIPKKQADIMEAMIHELYHAQNNIARSTLEMFILVLLQYTNITFHHSDPKLCAEVSAINNNALLNLFDNDSYLKSISLASMIAVPTPTPLPSVPLTVPLAVPLAVPLPTLDSSFATSLKQQQQQQQTTKSVVFDIKPKMAPVSLNFKLESLLETNTTHTSKSMVITGDQKQSKIVNMITDPQNTLLSPYTLGFQSSHTQPISY</sequence>
<dbReference type="GO" id="GO:0004525">
    <property type="term" value="F:ribonuclease III activity"/>
    <property type="evidence" value="ECO:0007669"/>
    <property type="project" value="InterPro"/>
</dbReference>
<evidence type="ECO:0000256" key="1">
    <source>
        <dbReference type="SAM" id="MobiDB-lite"/>
    </source>
</evidence>
<dbReference type="Gene3D" id="1.10.1520.10">
    <property type="entry name" value="Ribonuclease III domain"/>
    <property type="match status" value="1"/>
</dbReference>
<dbReference type="InParanoid" id="D3BIJ7"/>
<dbReference type="AlphaFoldDB" id="D3BIJ7"/>
<feature type="region of interest" description="Disordered" evidence="1">
    <location>
        <begin position="1"/>
        <end position="40"/>
    </location>
</feature>
<proteinExistence type="predicted"/>
<dbReference type="GeneID" id="31363556"/>